<dbReference type="GO" id="GO:0008757">
    <property type="term" value="F:S-adenosylmethionine-dependent methyltransferase activity"/>
    <property type="evidence" value="ECO:0007669"/>
    <property type="project" value="InterPro"/>
</dbReference>
<dbReference type="Gene3D" id="3.40.50.150">
    <property type="entry name" value="Vaccinia Virus protein VP39"/>
    <property type="match status" value="1"/>
</dbReference>
<organism evidence="2 3">
    <name type="scientific">Candidatus Woesebacteria bacterium RIFCSPHIGHO2_12_FULL_41_24</name>
    <dbReference type="NCBI Taxonomy" id="1802510"/>
    <lineage>
        <taxon>Bacteria</taxon>
        <taxon>Candidatus Woeseibacteriota</taxon>
    </lineage>
</organism>
<comment type="caution">
    <text evidence="2">The sequence shown here is derived from an EMBL/GenBank/DDBJ whole genome shotgun (WGS) entry which is preliminary data.</text>
</comment>
<sequence>MNTILKKFVHSGVDFISRLPEFGLKEEIRNIFYQDVVSERIIEYAWVVRHIPGGGKVVLDVGCRYSNLVLTLASLGYKTYGIDIEPYPYSHRNLKFVTGDIRKTNFKKNFFNTVIAVSTVEHIGLGFYEKTKKDIDGDKKAVEEIIRILKPKGKFILTVPYGKWRITKSYRVYDEKHLKQLLGGFKILLLEYFIREEREWIPSSRSRSSEVDSPSVVNSVVFAVCQK</sequence>
<gene>
    <name evidence="2" type="ORF">A3E44_05345</name>
</gene>
<dbReference type="Pfam" id="PF08241">
    <property type="entry name" value="Methyltransf_11"/>
    <property type="match status" value="1"/>
</dbReference>
<dbReference type="CDD" id="cd02440">
    <property type="entry name" value="AdoMet_MTases"/>
    <property type="match status" value="1"/>
</dbReference>
<dbReference type="InterPro" id="IPR029063">
    <property type="entry name" value="SAM-dependent_MTases_sf"/>
</dbReference>
<dbReference type="EMBL" id="MGGW01000020">
    <property type="protein sequence ID" value="OGM53813.1"/>
    <property type="molecule type" value="Genomic_DNA"/>
</dbReference>
<name>A0A1F8APW5_9BACT</name>
<evidence type="ECO:0000259" key="1">
    <source>
        <dbReference type="Pfam" id="PF08241"/>
    </source>
</evidence>
<evidence type="ECO:0000313" key="3">
    <source>
        <dbReference type="Proteomes" id="UP000178603"/>
    </source>
</evidence>
<evidence type="ECO:0000313" key="2">
    <source>
        <dbReference type="EMBL" id="OGM53813.1"/>
    </source>
</evidence>
<dbReference type="Proteomes" id="UP000178603">
    <property type="component" value="Unassembled WGS sequence"/>
</dbReference>
<reference evidence="2 3" key="1">
    <citation type="journal article" date="2016" name="Nat. Commun.">
        <title>Thousands of microbial genomes shed light on interconnected biogeochemical processes in an aquifer system.</title>
        <authorList>
            <person name="Anantharaman K."/>
            <person name="Brown C.T."/>
            <person name="Hug L.A."/>
            <person name="Sharon I."/>
            <person name="Castelle C.J."/>
            <person name="Probst A.J."/>
            <person name="Thomas B.C."/>
            <person name="Singh A."/>
            <person name="Wilkins M.J."/>
            <person name="Karaoz U."/>
            <person name="Brodie E.L."/>
            <person name="Williams K.H."/>
            <person name="Hubbard S.S."/>
            <person name="Banfield J.F."/>
        </authorList>
    </citation>
    <scope>NUCLEOTIDE SEQUENCE [LARGE SCALE GENOMIC DNA]</scope>
</reference>
<proteinExistence type="predicted"/>
<dbReference type="InterPro" id="IPR013216">
    <property type="entry name" value="Methyltransf_11"/>
</dbReference>
<protein>
    <recommendedName>
        <fullName evidence="1">Methyltransferase type 11 domain-containing protein</fullName>
    </recommendedName>
</protein>
<accession>A0A1F8APW5</accession>
<dbReference type="AlphaFoldDB" id="A0A1F8APW5"/>
<feature type="domain" description="Methyltransferase type 11" evidence="1">
    <location>
        <begin position="59"/>
        <end position="157"/>
    </location>
</feature>
<dbReference type="SUPFAM" id="SSF53335">
    <property type="entry name" value="S-adenosyl-L-methionine-dependent methyltransferases"/>
    <property type="match status" value="1"/>
</dbReference>